<protein>
    <submittedName>
        <fullName evidence="1">Uncharacterized protein</fullName>
    </submittedName>
</protein>
<organism evidence="1 2">
    <name type="scientific">Ancylostoma ceylanicum</name>
    <dbReference type="NCBI Taxonomy" id="53326"/>
    <lineage>
        <taxon>Eukaryota</taxon>
        <taxon>Metazoa</taxon>
        <taxon>Ecdysozoa</taxon>
        <taxon>Nematoda</taxon>
        <taxon>Chromadorea</taxon>
        <taxon>Rhabditida</taxon>
        <taxon>Rhabditina</taxon>
        <taxon>Rhabditomorpha</taxon>
        <taxon>Strongyloidea</taxon>
        <taxon>Ancylostomatidae</taxon>
        <taxon>Ancylostomatinae</taxon>
        <taxon>Ancylostoma</taxon>
    </lineage>
</organism>
<gene>
    <name evidence="1" type="primary">Acey_s0030.g2170</name>
    <name evidence="1" type="ORF">Y032_0030g2170</name>
</gene>
<reference evidence="2" key="1">
    <citation type="journal article" date="2015" name="Nat. Genet.">
        <title>The genome and transcriptome of the zoonotic hookworm Ancylostoma ceylanicum identify infection-specific gene families.</title>
        <authorList>
            <person name="Schwarz E.M."/>
            <person name="Hu Y."/>
            <person name="Antoshechkin I."/>
            <person name="Miller M.M."/>
            <person name="Sternberg P.W."/>
            <person name="Aroian R.V."/>
        </authorList>
    </citation>
    <scope>NUCLEOTIDE SEQUENCE</scope>
    <source>
        <strain evidence="2">HY135</strain>
    </source>
</reference>
<accession>A0A016UR14</accession>
<evidence type="ECO:0000313" key="1">
    <source>
        <dbReference type="EMBL" id="EYC17610.1"/>
    </source>
</evidence>
<evidence type="ECO:0000313" key="2">
    <source>
        <dbReference type="Proteomes" id="UP000024635"/>
    </source>
</evidence>
<dbReference type="Pfam" id="PF01359">
    <property type="entry name" value="Transposase_1"/>
    <property type="match status" value="1"/>
</dbReference>
<dbReference type="AlphaFoldDB" id="A0A016UR14"/>
<dbReference type="Gene3D" id="3.30.420.10">
    <property type="entry name" value="Ribonuclease H-like superfamily/Ribonuclease H"/>
    <property type="match status" value="1"/>
</dbReference>
<sequence length="91" mass="10468">MKCIFTEDEKWCMYVNIKRSPPWVGKAEQHMLQPKAGLHPLKGMVSSWCDCKGIVHCKVLPRYSALTVDLYWGSPQFRTGLVLHQKITSFS</sequence>
<dbReference type="InterPro" id="IPR001888">
    <property type="entry name" value="Transposase_1"/>
</dbReference>
<name>A0A016UR14_9BILA</name>
<keyword evidence="2" id="KW-1185">Reference proteome</keyword>
<dbReference type="GO" id="GO:0003676">
    <property type="term" value="F:nucleic acid binding"/>
    <property type="evidence" value="ECO:0007669"/>
    <property type="project" value="InterPro"/>
</dbReference>
<comment type="caution">
    <text evidence="1">The sequence shown here is derived from an EMBL/GenBank/DDBJ whole genome shotgun (WGS) entry which is preliminary data.</text>
</comment>
<dbReference type="EMBL" id="JARK01001366">
    <property type="protein sequence ID" value="EYC17610.1"/>
    <property type="molecule type" value="Genomic_DNA"/>
</dbReference>
<dbReference type="Proteomes" id="UP000024635">
    <property type="component" value="Unassembled WGS sequence"/>
</dbReference>
<proteinExistence type="predicted"/>
<dbReference type="InterPro" id="IPR036397">
    <property type="entry name" value="RNaseH_sf"/>
</dbReference>